<dbReference type="InterPro" id="IPR008884">
    <property type="entry name" value="TylF_MeTrfase"/>
</dbReference>
<dbReference type="OrthoDB" id="9811332at2"/>
<name>A0A211ZIH5_9PROT</name>
<evidence type="ECO:0008006" key="3">
    <source>
        <dbReference type="Google" id="ProtNLM"/>
    </source>
</evidence>
<keyword evidence="2" id="KW-1185">Reference proteome</keyword>
<gene>
    <name evidence="1" type="ORF">BWR60_21750</name>
</gene>
<dbReference type="SUPFAM" id="SSF53335">
    <property type="entry name" value="S-adenosyl-L-methionine-dependent methyltransferases"/>
    <property type="match status" value="1"/>
</dbReference>
<dbReference type="InterPro" id="IPR029063">
    <property type="entry name" value="SAM-dependent_MTases_sf"/>
</dbReference>
<dbReference type="PANTHER" id="PTHR40036:SF1">
    <property type="entry name" value="MACROCIN O-METHYLTRANSFERASE"/>
    <property type="match status" value="1"/>
</dbReference>
<proteinExistence type="predicted"/>
<sequence>MVGSLHGNWRDCLMPVSAARRLVRHARLALLRQTLGDATKAVLRERLTYLSPVKLHRLEAALRRVRDDSIPGDLIEFGVALGGSAILLAKTAQGAGRSFHGFDVFGMIPPPTSDKDDARSKQRYETIASGGSKGIGGSDDYYGYRQDLYGDVCRSLARHGLAVNGSTIMLHKGLFEDTVPAAPLGAVSFAHIDCDWYDPVLYCLTAVADRVSPSGMILIDDYHDYAGCRTATDEFLAHRRDFRFEDGENVLLRRIG</sequence>
<accession>A0A211ZIH5</accession>
<dbReference type="Gene3D" id="3.40.50.150">
    <property type="entry name" value="Vaccinia Virus protein VP39"/>
    <property type="match status" value="1"/>
</dbReference>
<organism evidence="1 2">
    <name type="scientific">Inquilinus limosus</name>
    <dbReference type="NCBI Taxonomy" id="171674"/>
    <lineage>
        <taxon>Bacteria</taxon>
        <taxon>Pseudomonadati</taxon>
        <taxon>Pseudomonadota</taxon>
        <taxon>Alphaproteobacteria</taxon>
        <taxon>Rhodospirillales</taxon>
        <taxon>Rhodospirillaceae</taxon>
        <taxon>Inquilinus</taxon>
    </lineage>
</organism>
<protein>
    <recommendedName>
        <fullName evidence="3">Asparagine synthase</fullName>
    </recommendedName>
</protein>
<dbReference type="AlphaFoldDB" id="A0A211ZIH5"/>
<evidence type="ECO:0000313" key="1">
    <source>
        <dbReference type="EMBL" id="OWJ64996.1"/>
    </source>
</evidence>
<evidence type="ECO:0000313" key="2">
    <source>
        <dbReference type="Proteomes" id="UP000196655"/>
    </source>
</evidence>
<dbReference type="Pfam" id="PF05711">
    <property type="entry name" value="TylF"/>
    <property type="match status" value="2"/>
</dbReference>
<dbReference type="EMBL" id="NHON01000045">
    <property type="protein sequence ID" value="OWJ64996.1"/>
    <property type="molecule type" value="Genomic_DNA"/>
</dbReference>
<dbReference type="Proteomes" id="UP000196655">
    <property type="component" value="Unassembled WGS sequence"/>
</dbReference>
<reference evidence="2" key="1">
    <citation type="submission" date="2017-05" db="EMBL/GenBank/DDBJ databases">
        <authorList>
            <person name="Macchi M."/>
            <person name="Festa S."/>
            <person name="Coppotelli B.M."/>
            <person name="Morelli I.S."/>
        </authorList>
    </citation>
    <scope>NUCLEOTIDE SEQUENCE [LARGE SCALE GENOMIC DNA]</scope>
    <source>
        <strain evidence="2">I</strain>
    </source>
</reference>
<comment type="caution">
    <text evidence="1">The sequence shown here is derived from an EMBL/GenBank/DDBJ whole genome shotgun (WGS) entry which is preliminary data.</text>
</comment>
<dbReference type="PANTHER" id="PTHR40036">
    <property type="entry name" value="MACROCIN O-METHYLTRANSFERASE"/>
    <property type="match status" value="1"/>
</dbReference>